<gene>
    <name evidence="1" type="ORF">M409DRAFT_31233</name>
</gene>
<dbReference type="AlphaFoldDB" id="A0A6A6BTZ8"/>
<dbReference type="RefSeq" id="XP_033659173.1">
    <property type="nucleotide sequence ID" value="XM_033810222.1"/>
</dbReference>
<dbReference type="Proteomes" id="UP000799537">
    <property type="component" value="Unassembled WGS sequence"/>
</dbReference>
<name>A0A6A6BTZ8_ZASCE</name>
<dbReference type="EMBL" id="ML993795">
    <property type="protein sequence ID" value="KAF2158284.1"/>
    <property type="molecule type" value="Genomic_DNA"/>
</dbReference>
<proteinExistence type="predicted"/>
<accession>A0A6A6BTZ8</accession>
<protein>
    <submittedName>
        <fullName evidence="1">Uncharacterized protein</fullName>
    </submittedName>
</protein>
<dbReference type="GeneID" id="54563494"/>
<keyword evidence="2" id="KW-1185">Reference proteome</keyword>
<sequence>MELTDQPPFKRRRLTSAELPSDSSVVVNANKIENRLTIHDTWVMDSRPLLVEKARSRLPQLNARPPLQKYGVQVMLPIGLNQDDVNLELLLQTTAGYLNLSYTDQLPLVWKHIDEELDEFTTNQKNNFDIESVEGEDSPKAQDIDPAALLRFLTDGTITKRDVEDRHFQQTMFRLRNGHFPVKAGPAARYFYFAHMFLESMERFKAGYPQSLKLLGVDTIFSGPYSIVLSDYGLFTRNFPPVWEEFATEDIFRFYMLWKAYDVLKARKGKADRGKTILPDINRAEVILPFFSIRPPTHDAGVAPVPDIPE</sequence>
<organism evidence="1 2">
    <name type="scientific">Zasmidium cellare ATCC 36951</name>
    <dbReference type="NCBI Taxonomy" id="1080233"/>
    <lineage>
        <taxon>Eukaryota</taxon>
        <taxon>Fungi</taxon>
        <taxon>Dikarya</taxon>
        <taxon>Ascomycota</taxon>
        <taxon>Pezizomycotina</taxon>
        <taxon>Dothideomycetes</taxon>
        <taxon>Dothideomycetidae</taxon>
        <taxon>Mycosphaerellales</taxon>
        <taxon>Mycosphaerellaceae</taxon>
        <taxon>Zasmidium</taxon>
    </lineage>
</organism>
<evidence type="ECO:0000313" key="1">
    <source>
        <dbReference type="EMBL" id="KAF2158284.1"/>
    </source>
</evidence>
<evidence type="ECO:0000313" key="2">
    <source>
        <dbReference type="Proteomes" id="UP000799537"/>
    </source>
</evidence>
<reference evidence="1" key="1">
    <citation type="journal article" date="2020" name="Stud. Mycol.">
        <title>101 Dothideomycetes genomes: a test case for predicting lifestyles and emergence of pathogens.</title>
        <authorList>
            <person name="Haridas S."/>
            <person name="Albert R."/>
            <person name="Binder M."/>
            <person name="Bloem J."/>
            <person name="Labutti K."/>
            <person name="Salamov A."/>
            <person name="Andreopoulos B."/>
            <person name="Baker S."/>
            <person name="Barry K."/>
            <person name="Bills G."/>
            <person name="Bluhm B."/>
            <person name="Cannon C."/>
            <person name="Castanera R."/>
            <person name="Culley D."/>
            <person name="Daum C."/>
            <person name="Ezra D."/>
            <person name="Gonzalez J."/>
            <person name="Henrissat B."/>
            <person name="Kuo A."/>
            <person name="Liang C."/>
            <person name="Lipzen A."/>
            <person name="Lutzoni F."/>
            <person name="Magnuson J."/>
            <person name="Mondo S."/>
            <person name="Nolan M."/>
            <person name="Ohm R."/>
            <person name="Pangilinan J."/>
            <person name="Park H.-J."/>
            <person name="Ramirez L."/>
            <person name="Alfaro M."/>
            <person name="Sun H."/>
            <person name="Tritt A."/>
            <person name="Yoshinaga Y."/>
            <person name="Zwiers L.-H."/>
            <person name="Turgeon B."/>
            <person name="Goodwin S."/>
            <person name="Spatafora J."/>
            <person name="Crous P."/>
            <person name="Grigoriev I."/>
        </authorList>
    </citation>
    <scope>NUCLEOTIDE SEQUENCE</scope>
    <source>
        <strain evidence="1">ATCC 36951</strain>
    </source>
</reference>